<feature type="transmembrane region" description="Helical" evidence="1">
    <location>
        <begin position="99"/>
        <end position="117"/>
    </location>
</feature>
<dbReference type="AlphaFoldDB" id="A0A4Y1YT31"/>
<sequence length="336" mass="38203">MSVAVAEVKVETQVVIKNPVSKSKRWLPLTLVLAVSYGLVLANFPIDVFKDRDNYLNYVLNSDIILSINASAGLLTLFANEPLWLLLNTLMKQVFEPEQAIRFYIFMSATTFSFLFLRKDPGNIVWLVLFLFVPQIVKNYIIHLRQGVAISIFFIGWTLVGGKKRWMVMMLTPFIHASFFFVLILLVLNKFTTRLRLSGVLRISVFFVAGLLFTLSVGYLAAAVGARQANEYAFSAEGISGLGFIFWLTILFVFIFQGASFIKRYSFEVFVLIFYLCAYFFIEVSGRVFESTLFIVLLAGLTMKGWGKLAFLSSILFYSVFSYALRFDQPWLGFGV</sequence>
<dbReference type="Proteomes" id="UP000316473">
    <property type="component" value="Chromosome"/>
</dbReference>
<keyword evidence="1" id="KW-1133">Transmembrane helix</keyword>
<evidence type="ECO:0000313" key="3">
    <source>
        <dbReference type="Proteomes" id="UP000316473"/>
    </source>
</evidence>
<organism evidence="2 3">
    <name type="scientific">Nitrosomonas stercoris</name>
    <dbReference type="NCBI Taxonomy" id="1444684"/>
    <lineage>
        <taxon>Bacteria</taxon>
        <taxon>Pseudomonadati</taxon>
        <taxon>Pseudomonadota</taxon>
        <taxon>Betaproteobacteria</taxon>
        <taxon>Nitrosomonadales</taxon>
        <taxon>Nitrosomonadaceae</taxon>
        <taxon>Nitrosomonas</taxon>
    </lineage>
</organism>
<evidence type="ECO:0000256" key="1">
    <source>
        <dbReference type="SAM" id="Phobius"/>
    </source>
</evidence>
<feature type="transmembrane region" description="Helical" evidence="1">
    <location>
        <begin position="58"/>
        <end position="79"/>
    </location>
</feature>
<feature type="transmembrane region" description="Helical" evidence="1">
    <location>
        <begin position="26"/>
        <end position="46"/>
    </location>
</feature>
<reference evidence="2 3" key="1">
    <citation type="submission" date="2019-06" db="EMBL/GenBank/DDBJ databases">
        <title>Nitrosomonas stercoris KYUHI-S whole genome shotgun sequence.</title>
        <authorList>
            <person name="Nakagawa T."/>
            <person name="Tsuchiya Y."/>
            <person name="Takahashi R."/>
        </authorList>
    </citation>
    <scope>NUCLEOTIDE SEQUENCE [LARGE SCALE GENOMIC DNA]</scope>
    <source>
        <strain evidence="2 3">KYUHI-S</strain>
    </source>
</reference>
<keyword evidence="3" id="KW-1185">Reference proteome</keyword>
<feature type="transmembrane region" description="Helical" evidence="1">
    <location>
        <begin position="200"/>
        <end position="222"/>
    </location>
</feature>
<proteinExistence type="predicted"/>
<feature type="transmembrane region" description="Helical" evidence="1">
    <location>
        <begin position="242"/>
        <end position="262"/>
    </location>
</feature>
<evidence type="ECO:0000313" key="2">
    <source>
        <dbReference type="EMBL" id="BBL35805.1"/>
    </source>
</evidence>
<feature type="transmembrane region" description="Helical" evidence="1">
    <location>
        <begin position="166"/>
        <end position="188"/>
    </location>
</feature>
<feature type="transmembrane region" description="Helical" evidence="1">
    <location>
        <begin position="269"/>
        <end position="289"/>
    </location>
</feature>
<name>A0A4Y1YT31_9PROT</name>
<dbReference type="EMBL" id="AP019755">
    <property type="protein sequence ID" value="BBL35805.1"/>
    <property type="molecule type" value="Genomic_DNA"/>
</dbReference>
<feature type="transmembrane region" description="Helical" evidence="1">
    <location>
        <begin position="124"/>
        <end position="142"/>
    </location>
</feature>
<keyword evidence="1" id="KW-0812">Transmembrane</keyword>
<gene>
    <name evidence="2" type="ORF">Nstercoris_02082</name>
</gene>
<keyword evidence="1" id="KW-0472">Membrane</keyword>
<evidence type="ECO:0008006" key="4">
    <source>
        <dbReference type="Google" id="ProtNLM"/>
    </source>
</evidence>
<dbReference type="InterPro" id="IPR049458">
    <property type="entry name" value="EpsG-like"/>
</dbReference>
<accession>A0A4Y1YT31</accession>
<dbReference type="Pfam" id="PF14897">
    <property type="entry name" value="EpsG"/>
    <property type="match status" value="1"/>
</dbReference>
<feature type="transmembrane region" description="Helical" evidence="1">
    <location>
        <begin position="309"/>
        <end position="325"/>
    </location>
</feature>
<protein>
    <recommendedName>
        <fullName evidence="4">EpsG family protein</fullName>
    </recommendedName>
</protein>
<dbReference type="KEGG" id="nst:Nstercoris_02082"/>